<keyword evidence="2 7" id="KW-0813">Transport</keyword>
<evidence type="ECO:0000256" key="1">
    <source>
        <dbReference type="ARBA" id="ARBA00004571"/>
    </source>
</evidence>
<sequence>MLMKNMKKTCKNLSRVLSIALVLVLFAATAVAQSGNKKTITGIVTDAASGETIIGANLWIKGTTIGTTTDFNGKYSIESEKESDVLVVSFIGYQSQEITVANQTLIDFKLESDTESLDEVVIVAYGTQKKSNLTGSVASVKGDKLKDVTTPRVENLLQGKASGVYVSTASGQPGSKAKIRIRGKGSLSSEVDPLWVVDGVVGADGSAISPNEIENISILKDASATALYGSRGANGVIIVTTKTAKKGREVLTVNANYGVNILSLGNFEVMNSQELYDYHKSWNTKPWFSEKLLETDTDWFDLGTQTGTVQNYNMSYSGTSGKVSTFIMGDYYTETGSVKGYDLDKYTMRVNLDYKVNDKLTLKTKLSGFVRTTDSKQHSVYAMYHYLPWDSPYNLDGSVRKGDEGTASLENGTDGDFWIGRDGSNYMYNLQWNWSQSRNVGGDVNMGLEYKIAPFLTFESTNNYNYKHYFGESYTDARSTSGESDKGSLSNSHSSVTKRFTNQMLKFNKSFGDDHVLTALAGYEYTDYKYESTSAVGKGIPQGTEVLNVAAEPKSVKGTKLEWAMESYLFNTNYIFKNRYMAQFSFRRDGSSRFGENKRFGNFFTVSGGWSVHEESFMEDLHWLNTLKVRASYGSVGNMPTSYYGAYGLYAINRHYVGIPAAFPSQLENKDLTWEKSYMSNFAIDARLFNRVNLSIDLYDKNTSDLLYYVPLTSITGVEGQWQNVGELNNRGIEISLNTDIVRGDDFNWDFDFNIGFNKNEIKEMYNGQPQIIGKKKYTEGHDMNEWFMREWAGVDEATGAPLWYIHNEDGTKETTSDYASATRELLDKSSAPDFFGGFSTSLSYKNISLSANFGYAYGNYIYHSARETFDSDGGYPTFNNMKMHDGWSRWENPGDKATHPKAIEGGNNQAYKPSSRYLEDGSYLKLRNVTLSYNLPESVLEKIKLNSVKFFVTGENLYTWTDFSGTDPEVAVVGETGNNSGAYYSEGTAGALYPMSRKFLFGVNVQF</sequence>
<dbReference type="InterPro" id="IPR012910">
    <property type="entry name" value="Plug_dom"/>
</dbReference>
<evidence type="ECO:0000259" key="9">
    <source>
        <dbReference type="Pfam" id="PF07715"/>
    </source>
</evidence>
<gene>
    <name evidence="10" type="ORF">ELS83_07930</name>
</gene>
<dbReference type="NCBIfam" id="TIGR04056">
    <property type="entry name" value="OMP_RagA_SusC"/>
    <property type="match status" value="1"/>
</dbReference>
<keyword evidence="5 7" id="KW-0472">Membrane</keyword>
<dbReference type="Pfam" id="PF07715">
    <property type="entry name" value="Plug"/>
    <property type="match status" value="1"/>
</dbReference>
<proteinExistence type="inferred from homology"/>
<accession>A0ABX1WUW6</accession>
<feature type="domain" description="TonB-dependent receptor plug" evidence="9">
    <location>
        <begin position="130"/>
        <end position="236"/>
    </location>
</feature>
<keyword evidence="6 7" id="KW-0998">Cell outer membrane</keyword>
<dbReference type="SUPFAM" id="SSF56935">
    <property type="entry name" value="Porins"/>
    <property type="match status" value="1"/>
</dbReference>
<dbReference type="EMBL" id="RZNH01000010">
    <property type="protein sequence ID" value="NOU59746.1"/>
    <property type="molecule type" value="Genomic_DNA"/>
</dbReference>
<dbReference type="InterPro" id="IPR023996">
    <property type="entry name" value="TonB-dep_OMP_SusC/RagA"/>
</dbReference>
<dbReference type="PROSITE" id="PS52016">
    <property type="entry name" value="TONB_DEPENDENT_REC_3"/>
    <property type="match status" value="1"/>
</dbReference>
<comment type="caution">
    <text evidence="10">The sequence shown here is derived from an EMBL/GenBank/DDBJ whole genome shotgun (WGS) entry which is preliminary data.</text>
</comment>
<dbReference type="Proteomes" id="UP000732105">
    <property type="component" value="Unassembled WGS sequence"/>
</dbReference>
<dbReference type="Gene3D" id="2.40.170.20">
    <property type="entry name" value="TonB-dependent receptor, beta-barrel domain"/>
    <property type="match status" value="1"/>
</dbReference>
<name>A0ABX1WUW6_9BACT</name>
<reference evidence="10 11" key="1">
    <citation type="submission" date="2018-12" db="EMBL/GenBank/DDBJ databases">
        <title>Marinifilum JC070 sp. nov., a marine bacterium isolated from Yongle Blue Hole in the South China Sea.</title>
        <authorList>
            <person name="Fu T."/>
        </authorList>
    </citation>
    <scope>NUCLEOTIDE SEQUENCE [LARGE SCALE GENOMIC DNA]</scope>
    <source>
        <strain evidence="10 11">JC070</strain>
    </source>
</reference>
<dbReference type="InterPro" id="IPR023997">
    <property type="entry name" value="TonB-dep_OMP_SusC/RagA_CS"/>
</dbReference>
<dbReference type="SUPFAM" id="SSF49464">
    <property type="entry name" value="Carboxypeptidase regulatory domain-like"/>
    <property type="match status" value="1"/>
</dbReference>
<comment type="subcellular location">
    <subcellularLocation>
        <location evidence="1 7">Cell outer membrane</location>
        <topology evidence="1 7">Multi-pass membrane protein</topology>
    </subcellularLocation>
</comment>
<evidence type="ECO:0000313" key="10">
    <source>
        <dbReference type="EMBL" id="NOU59746.1"/>
    </source>
</evidence>
<keyword evidence="8" id="KW-0732">Signal</keyword>
<dbReference type="Gene3D" id="2.170.130.10">
    <property type="entry name" value="TonB-dependent receptor, plug domain"/>
    <property type="match status" value="1"/>
</dbReference>
<evidence type="ECO:0000256" key="7">
    <source>
        <dbReference type="PROSITE-ProRule" id="PRU01360"/>
    </source>
</evidence>
<keyword evidence="3 7" id="KW-1134">Transmembrane beta strand</keyword>
<evidence type="ECO:0000256" key="8">
    <source>
        <dbReference type="SAM" id="SignalP"/>
    </source>
</evidence>
<dbReference type="InterPro" id="IPR036942">
    <property type="entry name" value="Beta-barrel_TonB_sf"/>
</dbReference>
<keyword evidence="4 7" id="KW-0812">Transmembrane</keyword>
<dbReference type="InterPro" id="IPR008969">
    <property type="entry name" value="CarboxyPept-like_regulatory"/>
</dbReference>
<dbReference type="NCBIfam" id="TIGR04057">
    <property type="entry name" value="SusC_RagA_signa"/>
    <property type="match status" value="1"/>
</dbReference>
<feature type="signal peptide" evidence="8">
    <location>
        <begin position="1"/>
        <end position="32"/>
    </location>
</feature>
<dbReference type="Pfam" id="PF13715">
    <property type="entry name" value="CarbopepD_reg_2"/>
    <property type="match status" value="1"/>
</dbReference>
<organism evidence="10 11">
    <name type="scientific">Marinifilum caeruleilacunae</name>
    <dbReference type="NCBI Taxonomy" id="2499076"/>
    <lineage>
        <taxon>Bacteria</taxon>
        <taxon>Pseudomonadati</taxon>
        <taxon>Bacteroidota</taxon>
        <taxon>Bacteroidia</taxon>
        <taxon>Marinilabiliales</taxon>
        <taxon>Marinifilaceae</taxon>
    </lineage>
</organism>
<keyword evidence="11" id="KW-1185">Reference proteome</keyword>
<evidence type="ECO:0000313" key="11">
    <source>
        <dbReference type="Proteomes" id="UP000732105"/>
    </source>
</evidence>
<evidence type="ECO:0000256" key="5">
    <source>
        <dbReference type="ARBA" id="ARBA00023136"/>
    </source>
</evidence>
<dbReference type="InterPro" id="IPR037066">
    <property type="entry name" value="Plug_dom_sf"/>
</dbReference>
<dbReference type="Gene3D" id="2.60.40.1120">
    <property type="entry name" value="Carboxypeptidase-like, regulatory domain"/>
    <property type="match status" value="1"/>
</dbReference>
<dbReference type="InterPro" id="IPR039426">
    <property type="entry name" value="TonB-dep_rcpt-like"/>
</dbReference>
<evidence type="ECO:0000256" key="6">
    <source>
        <dbReference type="ARBA" id="ARBA00023237"/>
    </source>
</evidence>
<evidence type="ECO:0000256" key="4">
    <source>
        <dbReference type="ARBA" id="ARBA00022692"/>
    </source>
</evidence>
<protein>
    <submittedName>
        <fullName evidence="10">TonB-dependent receptor</fullName>
    </submittedName>
</protein>
<comment type="similarity">
    <text evidence="7">Belongs to the TonB-dependent receptor family.</text>
</comment>
<feature type="chain" id="PRO_5047386660" evidence="8">
    <location>
        <begin position="33"/>
        <end position="1008"/>
    </location>
</feature>
<evidence type="ECO:0000256" key="3">
    <source>
        <dbReference type="ARBA" id="ARBA00022452"/>
    </source>
</evidence>
<evidence type="ECO:0000256" key="2">
    <source>
        <dbReference type="ARBA" id="ARBA00022448"/>
    </source>
</evidence>
<keyword evidence="10" id="KW-0675">Receptor</keyword>